<sequence length="129" mass="13826">MVANRTSLIPLFARRDRAGQVEEDVDLNGPTAQSACAGVSAAGRPRLPCSPTNLVRFRQALGEAGVEELLATTIVVAANMKAVTAAEFERAIVDSIVQEKAIAIAFATDSMLNARESRRSTLELWLTRA</sequence>
<dbReference type="Proteomes" id="UP000036338">
    <property type="component" value="Unassembled WGS sequence"/>
</dbReference>
<accession>A0A0J5W1U7</accession>
<protein>
    <submittedName>
        <fullName evidence="1">Uncharacterized protein</fullName>
    </submittedName>
</protein>
<comment type="caution">
    <text evidence="1">The sequence shown here is derived from an EMBL/GenBank/DDBJ whole genome shotgun (WGS) entry which is preliminary data.</text>
</comment>
<evidence type="ECO:0000313" key="2">
    <source>
        <dbReference type="Proteomes" id="UP000036338"/>
    </source>
</evidence>
<dbReference type="PANTHER" id="PTHR33803:SF3">
    <property type="entry name" value="BLL1974 PROTEIN"/>
    <property type="match status" value="1"/>
</dbReference>
<evidence type="ECO:0000313" key="1">
    <source>
        <dbReference type="EMBL" id="KML41966.1"/>
    </source>
</evidence>
<organism evidence="1 2">
    <name type="scientific">Burkholderia cepacia</name>
    <name type="common">Pseudomonas cepacia</name>
    <dbReference type="NCBI Taxonomy" id="292"/>
    <lineage>
        <taxon>Bacteria</taxon>
        <taxon>Pseudomonadati</taxon>
        <taxon>Pseudomonadota</taxon>
        <taxon>Betaproteobacteria</taxon>
        <taxon>Burkholderiales</taxon>
        <taxon>Burkholderiaceae</taxon>
        <taxon>Burkholderia</taxon>
        <taxon>Burkholderia cepacia complex</taxon>
    </lineage>
</organism>
<dbReference type="AlphaFoldDB" id="A0A0J5W1U7"/>
<gene>
    <name evidence="1" type="ORF">VL15_37865</name>
</gene>
<name>A0A0J5W1U7_BURCE</name>
<dbReference type="PANTHER" id="PTHR33803">
    <property type="entry name" value="IS1478 TRANSPOSASE"/>
    <property type="match status" value="1"/>
</dbReference>
<proteinExistence type="predicted"/>
<reference evidence="1 2" key="1">
    <citation type="submission" date="2015-05" db="EMBL/GenBank/DDBJ databases">
        <title>Draft genome of Burkholderia cepacia LK29.</title>
        <authorList>
            <person name="Chan X.Y."/>
        </authorList>
    </citation>
    <scope>NUCLEOTIDE SEQUENCE [LARGE SCALE GENOMIC DNA]</scope>
    <source>
        <strain evidence="1 2">LK29</strain>
    </source>
</reference>
<dbReference type="PATRIC" id="fig|292.27.peg.283"/>
<dbReference type="EMBL" id="LDWR01000108">
    <property type="protein sequence ID" value="KML41966.1"/>
    <property type="molecule type" value="Genomic_DNA"/>
</dbReference>